<dbReference type="InterPro" id="IPR003482">
    <property type="entry name" value="Whib"/>
</dbReference>
<dbReference type="Pfam" id="PF02467">
    <property type="entry name" value="Whib"/>
    <property type="match status" value="1"/>
</dbReference>
<reference evidence="14 15" key="1">
    <citation type="submission" date="2018-03" db="EMBL/GenBank/DDBJ databases">
        <title>Genomic Encyclopedia of Archaeal and Bacterial Type Strains, Phase II (KMG-II): from individual species to whole genera.</title>
        <authorList>
            <person name="Goeker M."/>
        </authorList>
    </citation>
    <scope>NUCLEOTIDE SEQUENCE [LARGE SCALE GENOMIC DNA]</scope>
    <source>
        <strain evidence="14 15">DSM 45601</strain>
    </source>
</reference>
<evidence type="ECO:0000256" key="3">
    <source>
        <dbReference type="ARBA" id="ARBA00022485"/>
    </source>
</evidence>
<dbReference type="EMBL" id="PVZC01000009">
    <property type="protein sequence ID" value="PRX95603.1"/>
    <property type="molecule type" value="Genomic_DNA"/>
</dbReference>
<accession>A0A2T0PVP5</accession>
<evidence type="ECO:0000256" key="2">
    <source>
        <dbReference type="ARBA" id="ARBA00006597"/>
    </source>
</evidence>
<keyword evidence="9 11" id="KW-1015">Disulfide bond</keyword>
<name>A0A2T0PVP5_9ACTN</name>
<comment type="caution">
    <text evidence="14">The sequence shown here is derived from an EMBL/GenBank/DDBJ whole genome shotgun (WGS) entry which is preliminary data.</text>
</comment>
<dbReference type="HAMAP" id="MF_01479">
    <property type="entry name" value="WhiB"/>
    <property type="match status" value="1"/>
</dbReference>
<protein>
    <recommendedName>
        <fullName evidence="11">Transcriptional regulator WhiB</fullName>
    </recommendedName>
</protein>
<dbReference type="RefSeq" id="WP_281262442.1">
    <property type="nucleotide sequence ID" value="NZ_PVZC01000009.1"/>
</dbReference>
<feature type="binding site" evidence="11">
    <location>
        <position position="234"/>
    </location>
    <ligand>
        <name>[4Fe-4S] cluster</name>
        <dbReference type="ChEBI" id="CHEBI:49883"/>
    </ligand>
</feature>
<evidence type="ECO:0000256" key="9">
    <source>
        <dbReference type="ARBA" id="ARBA00023157"/>
    </source>
</evidence>
<dbReference type="Proteomes" id="UP000237846">
    <property type="component" value="Unassembled WGS sequence"/>
</dbReference>
<keyword evidence="15" id="KW-1185">Reference proteome</keyword>
<comment type="function">
    <text evidence="11">Acts as a transcriptional regulator. Probably redox-responsive. The apo- but not holo-form probably binds DNA.</text>
</comment>
<dbReference type="PANTHER" id="PTHR38839">
    <property type="entry name" value="TRANSCRIPTIONAL REGULATOR WHID-RELATED"/>
    <property type="match status" value="1"/>
</dbReference>
<dbReference type="GO" id="GO:0047134">
    <property type="term" value="F:protein-disulfide reductase [NAD(P)H] activity"/>
    <property type="evidence" value="ECO:0007669"/>
    <property type="project" value="TreeGrafter"/>
</dbReference>
<sequence length="273" mass="28358">MSAAVAVGDRVRLVRDGGPVRTGTVVAVRPTPRGAALRVRVRGEEVGVRLPSRTVRLTVLDPPAPAASRPVRAAEAVRAASPPPPLVPAAPSPSAPPTPAAPAARVCSAPSCPHPGARAWARGWCNSCYQRWYAAGRPESGPPPPRRAKARRLGLYIAARDAGSAPAAAAEAAGLVANNRSIDRYEAAYRQALAARPQRTAVTAAWASGAACRTVDPEVFFADEGRALAICRTCPVRAACLEAALEYGEEHGVWGGTTPQQRAALRAAQELAA</sequence>
<evidence type="ECO:0000256" key="5">
    <source>
        <dbReference type="ARBA" id="ARBA00023004"/>
    </source>
</evidence>
<dbReference type="GO" id="GO:0003677">
    <property type="term" value="F:DNA binding"/>
    <property type="evidence" value="ECO:0007669"/>
    <property type="project" value="UniProtKB-UniRule"/>
</dbReference>
<feature type="binding site" evidence="11">
    <location>
        <position position="212"/>
    </location>
    <ligand>
        <name>[4Fe-4S] cluster</name>
        <dbReference type="ChEBI" id="CHEBI:49883"/>
    </ligand>
</feature>
<feature type="region of interest" description="Disordered" evidence="12">
    <location>
        <begin position="79"/>
        <end position="100"/>
    </location>
</feature>
<keyword evidence="7 11" id="KW-0805">Transcription regulation</keyword>
<evidence type="ECO:0000256" key="11">
    <source>
        <dbReference type="HAMAP-Rule" id="MF_01479"/>
    </source>
</evidence>
<keyword evidence="5 11" id="KW-0408">Iron</keyword>
<evidence type="ECO:0000256" key="1">
    <source>
        <dbReference type="ARBA" id="ARBA00004496"/>
    </source>
</evidence>
<evidence type="ECO:0000313" key="15">
    <source>
        <dbReference type="Proteomes" id="UP000237846"/>
    </source>
</evidence>
<dbReference type="GO" id="GO:0045454">
    <property type="term" value="P:cell redox homeostasis"/>
    <property type="evidence" value="ECO:0007669"/>
    <property type="project" value="TreeGrafter"/>
</dbReference>
<comment type="similarity">
    <text evidence="2 11">Belongs to the WhiB family.</text>
</comment>
<dbReference type="PROSITE" id="PS51674">
    <property type="entry name" value="4FE4S_WBL"/>
    <property type="match status" value="1"/>
</dbReference>
<evidence type="ECO:0000313" key="14">
    <source>
        <dbReference type="EMBL" id="PRX95603.1"/>
    </source>
</evidence>
<keyword evidence="10 11" id="KW-0804">Transcription</keyword>
<comment type="subcellular location">
    <subcellularLocation>
        <location evidence="1 11">Cytoplasm</location>
    </subcellularLocation>
</comment>
<feature type="domain" description="4Fe-4S Wbl-type" evidence="13">
    <location>
        <begin position="211"/>
        <end position="264"/>
    </location>
</feature>
<keyword evidence="3 11" id="KW-0004">4Fe-4S</keyword>
<evidence type="ECO:0000256" key="7">
    <source>
        <dbReference type="ARBA" id="ARBA00023015"/>
    </source>
</evidence>
<dbReference type="GO" id="GO:0035731">
    <property type="term" value="F:dinitrosyl-iron complex binding"/>
    <property type="evidence" value="ECO:0007669"/>
    <property type="project" value="UniProtKB-UniRule"/>
</dbReference>
<dbReference type="GO" id="GO:0045892">
    <property type="term" value="P:negative regulation of DNA-templated transcription"/>
    <property type="evidence" value="ECO:0007669"/>
    <property type="project" value="TreeGrafter"/>
</dbReference>
<dbReference type="GO" id="GO:0005737">
    <property type="term" value="C:cytoplasm"/>
    <property type="evidence" value="ECO:0007669"/>
    <property type="project" value="UniProtKB-SubCell"/>
</dbReference>
<dbReference type="GO" id="GO:0046872">
    <property type="term" value="F:metal ion binding"/>
    <property type="evidence" value="ECO:0007669"/>
    <property type="project" value="UniProtKB-KW"/>
</dbReference>
<feature type="binding site" evidence="11">
    <location>
        <position position="240"/>
    </location>
    <ligand>
        <name>[4Fe-4S] cluster</name>
        <dbReference type="ChEBI" id="CHEBI:49883"/>
    </ligand>
</feature>
<evidence type="ECO:0000256" key="6">
    <source>
        <dbReference type="ARBA" id="ARBA00023014"/>
    </source>
</evidence>
<dbReference type="AlphaFoldDB" id="A0A2T0PVP5"/>
<evidence type="ECO:0000256" key="10">
    <source>
        <dbReference type="ARBA" id="ARBA00023163"/>
    </source>
</evidence>
<proteinExistence type="inferred from homology"/>
<keyword evidence="4 11" id="KW-0479">Metal-binding</keyword>
<feature type="binding site" evidence="11">
    <location>
        <position position="231"/>
    </location>
    <ligand>
        <name>[4Fe-4S] cluster</name>
        <dbReference type="ChEBI" id="CHEBI:49883"/>
    </ligand>
</feature>
<comment type="cofactor">
    <cofactor evidence="11">
        <name>[4Fe-4S] cluster</name>
        <dbReference type="ChEBI" id="CHEBI:49883"/>
    </cofactor>
    <text evidence="11">Binds 1 [4Fe-4S] cluster per subunit. Following nitrosylation of the [4Fe-4S] cluster binds 1 [4Fe-8(NO)] cluster per subunit.</text>
</comment>
<keyword evidence="8 11" id="KW-0238">DNA-binding</keyword>
<dbReference type="InterPro" id="IPR034768">
    <property type="entry name" value="4FE4S_WBL"/>
</dbReference>
<feature type="compositionally biased region" description="Pro residues" evidence="12">
    <location>
        <begin position="81"/>
        <end position="100"/>
    </location>
</feature>
<comment type="PTM">
    <text evidence="11">The Fe-S cluster can be nitrosylated by nitric oxide (NO).</text>
</comment>
<dbReference type="GO" id="GO:0051539">
    <property type="term" value="F:4 iron, 4 sulfur cluster binding"/>
    <property type="evidence" value="ECO:0007669"/>
    <property type="project" value="UniProtKB-UniRule"/>
</dbReference>
<evidence type="ECO:0000256" key="8">
    <source>
        <dbReference type="ARBA" id="ARBA00023125"/>
    </source>
</evidence>
<comment type="PTM">
    <text evidence="11">Upon Fe-S cluster removal intramolecular disulfide bonds are formed.</text>
</comment>
<keyword evidence="6 11" id="KW-0411">Iron-sulfur</keyword>
<keyword evidence="11" id="KW-0963">Cytoplasm</keyword>
<organism evidence="14 15">
    <name type="scientific">Allonocardiopsis opalescens</name>
    <dbReference type="NCBI Taxonomy" id="1144618"/>
    <lineage>
        <taxon>Bacteria</taxon>
        <taxon>Bacillati</taxon>
        <taxon>Actinomycetota</taxon>
        <taxon>Actinomycetes</taxon>
        <taxon>Streptosporangiales</taxon>
        <taxon>Allonocardiopsis</taxon>
    </lineage>
</organism>
<evidence type="ECO:0000256" key="12">
    <source>
        <dbReference type="SAM" id="MobiDB-lite"/>
    </source>
</evidence>
<gene>
    <name evidence="11" type="primary">whiB</name>
    <name evidence="14" type="ORF">CLV72_109212</name>
</gene>
<evidence type="ECO:0000259" key="13">
    <source>
        <dbReference type="PROSITE" id="PS51674"/>
    </source>
</evidence>
<evidence type="ECO:0000256" key="4">
    <source>
        <dbReference type="ARBA" id="ARBA00022723"/>
    </source>
</evidence>